<dbReference type="InterPro" id="IPR004700">
    <property type="entry name" value="PTS_IIC_man"/>
</dbReference>
<evidence type="ECO:0000313" key="11">
    <source>
        <dbReference type="Proteomes" id="UP000287857"/>
    </source>
</evidence>
<dbReference type="Proteomes" id="UP000287857">
    <property type="component" value="Unassembled WGS sequence"/>
</dbReference>
<evidence type="ECO:0000256" key="9">
    <source>
        <dbReference type="SAM" id="Phobius"/>
    </source>
</evidence>
<feature type="transmembrane region" description="Helical" evidence="9">
    <location>
        <begin position="37"/>
        <end position="60"/>
    </location>
</feature>
<keyword evidence="6 9" id="KW-0812">Transmembrane</keyword>
<dbReference type="GO" id="GO:0005886">
    <property type="term" value="C:plasma membrane"/>
    <property type="evidence" value="ECO:0007669"/>
    <property type="project" value="UniProtKB-SubCell"/>
</dbReference>
<keyword evidence="3" id="KW-1003">Cell membrane</keyword>
<evidence type="ECO:0000256" key="7">
    <source>
        <dbReference type="ARBA" id="ARBA00022989"/>
    </source>
</evidence>
<gene>
    <name evidence="10" type="ORF">CBF37_01125</name>
</gene>
<evidence type="ECO:0000256" key="4">
    <source>
        <dbReference type="ARBA" id="ARBA00022597"/>
    </source>
</evidence>
<keyword evidence="11" id="KW-1185">Reference proteome</keyword>
<evidence type="ECO:0000256" key="1">
    <source>
        <dbReference type="ARBA" id="ARBA00004651"/>
    </source>
</evidence>
<sequence length="255" mass="26757">MLQAILAGLVLGICKMDMFFGYCYLSRPLVASTLMGLALGDVTQGIIIGGVLEVIFIGSFPVGAAVSPDGAAAGVIGTAFAIMTNTGPELATALAVPIGLLGGFLFIVVKLFNSVFATAMSNQLKKSKMKAASRIYVIGCWISTFGIYFIFGLLAVYSGSGAVQSFVKSIPVDVINGLSAAANLLPAIGFAMLLKMIISKKMSPFFFIGFMLAAYLKLPTIAITLLAVMFVIIMLTPHNLNTAPATGQEDLDDDF</sequence>
<keyword evidence="8 9" id="KW-0472">Membrane</keyword>
<feature type="transmembrane region" description="Helical" evidence="9">
    <location>
        <begin position="177"/>
        <end position="198"/>
    </location>
</feature>
<proteinExistence type="predicted"/>
<dbReference type="Pfam" id="PF03609">
    <property type="entry name" value="EII-Sor"/>
    <property type="match status" value="1"/>
</dbReference>
<comment type="subcellular location">
    <subcellularLocation>
        <location evidence="1">Cell membrane</location>
        <topology evidence="1">Multi-pass membrane protein</topology>
    </subcellularLocation>
</comment>
<feature type="transmembrane region" description="Helical" evidence="9">
    <location>
        <begin position="90"/>
        <end position="112"/>
    </location>
</feature>
<feature type="transmembrane region" description="Helical" evidence="9">
    <location>
        <begin position="133"/>
        <end position="157"/>
    </location>
</feature>
<dbReference type="RefSeq" id="WP_002350305.1">
    <property type="nucleotide sequence ID" value="NZ_NGJS01000001.1"/>
</dbReference>
<feature type="transmembrane region" description="Helical" evidence="9">
    <location>
        <begin position="6"/>
        <end position="25"/>
    </location>
</feature>
<keyword evidence="7 9" id="KW-1133">Transmembrane helix</keyword>
<keyword evidence="5" id="KW-0598">Phosphotransferase system</keyword>
<dbReference type="AlphaFoldDB" id="A0A430A2H4"/>
<name>A0A430A2H4_9ENTE</name>
<keyword evidence="2" id="KW-0813">Transport</keyword>
<dbReference type="OrthoDB" id="7058816at2"/>
<dbReference type="PROSITE" id="PS51106">
    <property type="entry name" value="PTS_EIIC_TYPE_4"/>
    <property type="match status" value="1"/>
</dbReference>
<dbReference type="GO" id="GO:0009401">
    <property type="term" value="P:phosphoenolpyruvate-dependent sugar phosphotransferase system"/>
    <property type="evidence" value="ECO:0007669"/>
    <property type="project" value="UniProtKB-KW"/>
</dbReference>
<dbReference type="PANTHER" id="PTHR32502">
    <property type="entry name" value="N-ACETYLGALACTOSAMINE PERMEASE II COMPONENT-RELATED"/>
    <property type="match status" value="1"/>
</dbReference>
<feature type="transmembrane region" description="Helical" evidence="9">
    <location>
        <begin position="205"/>
        <end position="235"/>
    </location>
</feature>
<evidence type="ECO:0000256" key="6">
    <source>
        <dbReference type="ARBA" id="ARBA00022692"/>
    </source>
</evidence>
<dbReference type="PANTHER" id="PTHR32502:SF8">
    <property type="entry name" value="N-ACETYLGALACTOSAMINE PERMEASE IIC COMPONENT 1"/>
    <property type="match status" value="1"/>
</dbReference>
<evidence type="ECO:0000256" key="2">
    <source>
        <dbReference type="ARBA" id="ARBA00022448"/>
    </source>
</evidence>
<evidence type="ECO:0000256" key="5">
    <source>
        <dbReference type="ARBA" id="ARBA00022683"/>
    </source>
</evidence>
<evidence type="ECO:0000256" key="3">
    <source>
        <dbReference type="ARBA" id="ARBA00022475"/>
    </source>
</evidence>
<accession>A0A430A2H4</accession>
<keyword evidence="4 10" id="KW-0762">Sugar transport</keyword>
<evidence type="ECO:0000313" key="10">
    <source>
        <dbReference type="EMBL" id="RSU00644.1"/>
    </source>
</evidence>
<reference evidence="10 11" key="1">
    <citation type="submission" date="2017-05" db="EMBL/GenBank/DDBJ databases">
        <title>Vagococcus spp. assemblies.</title>
        <authorList>
            <person name="Gulvik C.A."/>
        </authorList>
    </citation>
    <scope>NUCLEOTIDE SEQUENCE [LARGE SCALE GENOMIC DNA]</scope>
    <source>
        <strain evidence="10 11">SS1995</strain>
    </source>
</reference>
<evidence type="ECO:0000256" key="8">
    <source>
        <dbReference type="ARBA" id="ARBA00023136"/>
    </source>
</evidence>
<dbReference type="InterPro" id="IPR050303">
    <property type="entry name" value="GatZ_KbaZ_carbometab"/>
</dbReference>
<comment type="caution">
    <text evidence="10">The sequence shown here is derived from an EMBL/GenBank/DDBJ whole genome shotgun (WGS) entry which is preliminary data.</text>
</comment>
<protein>
    <submittedName>
        <fullName evidence="10">PTS sugar transporter subunit IIC</fullName>
    </submittedName>
</protein>
<organism evidence="10 11">
    <name type="scientific">Vagococcus vulneris</name>
    <dbReference type="NCBI Taxonomy" id="1977869"/>
    <lineage>
        <taxon>Bacteria</taxon>
        <taxon>Bacillati</taxon>
        <taxon>Bacillota</taxon>
        <taxon>Bacilli</taxon>
        <taxon>Lactobacillales</taxon>
        <taxon>Enterococcaceae</taxon>
        <taxon>Vagococcus</taxon>
    </lineage>
</organism>
<dbReference type="EMBL" id="NGJS01000001">
    <property type="protein sequence ID" value="RSU00644.1"/>
    <property type="molecule type" value="Genomic_DNA"/>
</dbReference>